<sequence>MTVLPITIGILVAGGVYLLCQPGLVRIVFGITLLSHGANLVLLASGVSAWRGEPLTGAGDPADAGDPLPMAFVLTAIVITLAVTVFMLALARLGHDDDTRHVPDTGEDHHA</sequence>
<comment type="subcellular location">
    <subcellularLocation>
        <location evidence="1">Cell membrane</location>
        <topology evidence="1">Multi-pass membrane protein</topology>
    </subcellularLocation>
</comment>
<dbReference type="InterPro" id="IPR050601">
    <property type="entry name" value="CPA3_antiporter_subunitC"/>
</dbReference>
<keyword evidence="4 7" id="KW-0812">Transmembrane</keyword>
<keyword evidence="9" id="KW-1185">Reference proteome</keyword>
<evidence type="ECO:0000256" key="1">
    <source>
        <dbReference type="ARBA" id="ARBA00004651"/>
    </source>
</evidence>
<comment type="caution">
    <text evidence="8">The sequence shown here is derived from an EMBL/GenBank/DDBJ whole genome shotgun (WGS) entry which is preliminary data.</text>
</comment>
<dbReference type="PANTHER" id="PTHR34583:SF2">
    <property type="entry name" value="ANTIPORTER SUBUNIT MNHC2-RELATED"/>
    <property type="match status" value="1"/>
</dbReference>
<evidence type="ECO:0000256" key="6">
    <source>
        <dbReference type="ARBA" id="ARBA00023136"/>
    </source>
</evidence>
<evidence type="ECO:0000256" key="4">
    <source>
        <dbReference type="ARBA" id="ARBA00022692"/>
    </source>
</evidence>
<organism evidence="8 9">
    <name type="scientific">Nocardioides salarius</name>
    <dbReference type="NCBI Taxonomy" id="374513"/>
    <lineage>
        <taxon>Bacteria</taxon>
        <taxon>Bacillati</taxon>
        <taxon>Actinomycetota</taxon>
        <taxon>Actinomycetes</taxon>
        <taxon>Propionibacteriales</taxon>
        <taxon>Nocardioidaceae</taxon>
        <taxon>Nocardioides</taxon>
    </lineage>
</organism>
<dbReference type="PANTHER" id="PTHR34583">
    <property type="entry name" value="ANTIPORTER SUBUNIT MNHC2-RELATED"/>
    <property type="match status" value="1"/>
</dbReference>
<keyword evidence="3" id="KW-1003">Cell membrane</keyword>
<dbReference type="RefSeq" id="WP_193668592.1">
    <property type="nucleotide sequence ID" value="NZ_JACDTV010000005.1"/>
</dbReference>
<keyword evidence="6 7" id="KW-0472">Membrane</keyword>
<feature type="transmembrane region" description="Helical" evidence="7">
    <location>
        <begin position="70"/>
        <end position="91"/>
    </location>
</feature>
<evidence type="ECO:0000256" key="7">
    <source>
        <dbReference type="SAM" id="Phobius"/>
    </source>
</evidence>
<dbReference type="Gene3D" id="1.10.287.3510">
    <property type="match status" value="1"/>
</dbReference>
<reference evidence="8 9" key="1">
    <citation type="submission" date="2021-01" db="EMBL/GenBank/DDBJ databases">
        <title>Sequencing the genomes of 1000 actinobacteria strains.</title>
        <authorList>
            <person name="Klenk H.-P."/>
        </authorList>
    </citation>
    <scope>NUCLEOTIDE SEQUENCE [LARGE SCALE GENOMIC DNA]</scope>
    <source>
        <strain evidence="8 9">DSM 18239</strain>
    </source>
</reference>
<evidence type="ECO:0000313" key="9">
    <source>
        <dbReference type="Proteomes" id="UP000732378"/>
    </source>
</evidence>
<evidence type="ECO:0000256" key="5">
    <source>
        <dbReference type="ARBA" id="ARBA00022989"/>
    </source>
</evidence>
<accession>A0ABS2MCL3</accession>
<evidence type="ECO:0000256" key="3">
    <source>
        <dbReference type="ARBA" id="ARBA00022475"/>
    </source>
</evidence>
<evidence type="ECO:0000256" key="2">
    <source>
        <dbReference type="ARBA" id="ARBA00010388"/>
    </source>
</evidence>
<name>A0ABS2MCL3_9ACTN</name>
<dbReference type="EMBL" id="JAFBBZ010000001">
    <property type="protein sequence ID" value="MBM7508926.1"/>
    <property type="molecule type" value="Genomic_DNA"/>
</dbReference>
<proteinExistence type="inferred from homology"/>
<comment type="similarity">
    <text evidence="2">Belongs to the CPA3 antiporters (TC 2.A.63) subunit C family.</text>
</comment>
<feature type="transmembrane region" description="Helical" evidence="7">
    <location>
        <begin position="6"/>
        <end position="24"/>
    </location>
</feature>
<protein>
    <submittedName>
        <fullName evidence="8">Multicomponent Na+:H+ antiporter subunit C</fullName>
    </submittedName>
</protein>
<dbReference type="InterPro" id="IPR039428">
    <property type="entry name" value="NUOK/Mnh_C1-like"/>
</dbReference>
<keyword evidence="5 7" id="KW-1133">Transmembrane helix</keyword>
<feature type="transmembrane region" description="Helical" evidence="7">
    <location>
        <begin position="31"/>
        <end position="50"/>
    </location>
</feature>
<dbReference type="Proteomes" id="UP000732378">
    <property type="component" value="Unassembled WGS sequence"/>
</dbReference>
<dbReference type="Pfam" id="PF00420">
    <property type="entry name" value="Oxidored_q2"/>
    <property type="match status" value="1"/>
</dbReference>
<evidence type="ECO:0000313" key="8">
    <source>
        <dbReference type="EMBL" id="MBM7508926.1"/>
    </source>
</evidence>
<gene>
    <name evidence="8" type="ORF">JOE61_002740</name>
</gene>